<dbReference type="Proteomes" id="UP001157109">
    <property type="component" value="Unassembled WGS sequence"/>
</dbReference>
<dbReference type="Pfam" id="PF13411">
    <property type="entry name" value="MerR_1"/>
    <property type="match status" value="1"/>
</dbReference>
<gene>
    <name evidence="6" type="ORF">GCM10025862_17910</name>
</gene>
<keyword evidence="4" id="KW-0804">Transcription</keyword>
<dbReference type="EMBL" id="BSUJ01000001">
    <property type="protein sequence ID" value="GMA19770.1"/>
    <property type="molecule type" value="Genomic_DNA"/>
</dbReference>
<evidence type="ECO:0000313" key="6">
    <source>
        <dbReference type="EMBL" id="GMA19770.1"/>
    </source>
</evidence>
<evidence type="ECO:0000259" key="5">
    <source>
        <dbReference type="PROSITE" id="PS50937"/>
    </source>
</evidence>
<dbReference type="PRINTS" id="PR00040">
    <property type="entry name" value="HTHMERR"/>
</dbReference>
<reference evidence="7" key="1">
    <citation type="journal article" date="2019" name="Int. J. Syst. Evol. Microbiol.">
        <title>The Global Catalogue of Microorganisms (GCM) 10K type strain sequencing project: providing services to taxonomists for standard genome sequencing and annotation.</title>
        <authorList>
            <consortium name="The Broad Institute Genomics Platform"/>
            <consortium name="The Broad Institute Genome Sequencing Center for Infectious Disease"/>
            <person name="Wu L."/>
            <person name="Ma J."/>
        </authorList>
    </citation>
    <scope>NUCLEOTIDE SEQUENCE [LARGE SCALE GENOMIC DNA]</scope>
    <source>
        <strain evidence="7">NBRC 105830</strain>
    </source>
</reference>
<keyword evidence="1" id="KW-0678">Repressor</keyword>
<sequence>MVPVRDAGTVTNELTVGQVASLVGISVRTLHHWDEVALVRPSGRTHGDYRVYDAADVARINRVLVYRELGMSLAEIGRVLDDPEVDEREQLLRQRTLLTTRIARLQEMVSAVDQMVEGHDMGQQLSPQEQAEIFGTDWKPEYAEEAEQRWGDTPQWEQSQARAASMTREQWEQVKADTDALEADLAAARCSGVDPASSEAAELVERHRLSIDRFYDCSTSMQVCLTRMYLEDARFTEHYEQLAPGLTAWLADAVAATARAQGIDPETATWQ</sequence>
<evidence type="ECO:0000256" key="2">
    <source>
        <dbReference type="ARBA" id="ARBA00023015"/>
    </source>
</evidence>
<accession>A0ABQ6HQC1</accession>
<dbReference type="InterPro" id="IPR047057">
    <property type="entry name" value="MerR_fam"/>
</dbReference>
<dbReference type="Gene3D" id="1.10.1660.10">
    <property type="match status" value="1"/>
</dbReference>
<keyword evidence="7" id="KW-1185">Reference proteome</keyword>
<comment type="caution">
    <text evidence="6">The sequence shown here is derived from an EMBL/GenBank/DDBJ whole genome shotgun (WGS) entry which is preliminary data.</text>
</comment>
<dbReference type="InterPro" id="IPR009061">
    <property type="entry name" value="DNA-bd_dom_put_sf"/>
</dbReference>
<name>A0ABQ6HQC1_9MICO</name>
<dbReference type="SUPFAM" id="SSF89082">
    <property type="entry name" value="Antibiotic binding domain of TipA-like multidrug resistance regulators"/>
    <property type="match status" value="1"/>
</dbReference>
<evidence type="ECO:0000256" key="1">
    <source>
        <dbReference type="ARBA" id="ARBA00022491"/>
    </source>
</evidence>
<dbReference type="InterPro" id="IPR000551">
    <property type="entry name" value="MerR-type_HTH_dom"/>
</dbReference>
<protein>
    <submittedName>
        <fullName evidence="6">MerR family transcriptional regulator</fullName>
    </submittedName>
</protein>
<organism evidence="6 7">
    <name type="scientific">Arsenicicoccus piscis</name>
    <dbReference type="NCBI Taxonomy" id="673954"/>
    <lineage>
        <taxon>Bacteria</taxon>
        <taxon>Bacillati</taxon>
        <taxon>Actinomycetota</taxon>
        <taxon>Actinomycetes</taxon>
        <taxon>Micrococcales</taxon>
        <taxon>Intrasporangiaceae</taxon>
        <taxon>Arsenicicoccus</taxon>
    </lineage>
</organism>
<dbReference type="PROSITE" id="PS50937">
    <property type="entry name" value="HTH_MERR_2"/>
    <property type="match status" value="1"/>
</dbReference>
<dbReference type="Gene3D" id="1.10.490.50">
    <property type="entry name" value="Antibiotic binding domain of TipA-like multidrug resistance regulators"/>
    <property type="match status" value="1"/>
</dbReference>
<keyword evidence="3" id="KW-0238">DNA-binding</keyword>
<dbReference type="PANTHER" id="PTHR30204">
    <property type="entry name" value="REDOX-CYCLING DRUG-SENSING TRANSCRIPTIONAL ACTIVATOR SOXR"/>
    <property type="match status" value="1"/>
</dbReference>
<keyword evidence="2" id="KW-0805">Transcription regulation</keyword>
<dbReference type="SMART" id="SM00422">
    <property type="entry name" value="HTH_MERR"/>
    <property type="match status" value="1"/>
</dbReference>
<evidence type="ECO:0000256" key="3">
    <source>
        <dbReference type="ARBA" id="ARBA00023125"/>
    </source>
</evidence>
<dbReference type="Pfam" id="PF07739">
    <property type="entry name" value="TipAS"/>
    <property type="match status" value="1"/>
</dbReference>
<dbReference type="InterPro" id="IPR012925">
    <property type="entry name" value="TipAS_dom"/>
</dbReference>
<dbReference type="InterPro" id="IPR036244">
    <property type="entry name" value="TipA-like_antibiotic-bd"/>
</dbReference>
<feature type="domain" description="HTH merR-type" evidence="5">
    <location>
        <begin position="13"/>
        <end position="82"/>
    </location>
</feature>
<proteinExistence type="predicted"/>
<evidence type="ECO:0000256" key="4">
    <source>
        <dbReference type="ARBA" id="ARBA00023163"/>
    </source>
</evidence>
<dbReference type="CDD" id="cd01106">
    <property type="entry name" value="HTH_TipAL-Mta"/>
    <property type="match status" value="1"/>
</dbReference>
<dbReference type="SUPFAM" id="SSF46955">
    <property type="entry name" value="Putative DNA-binding domain"/>
    <property type="match status" value="1"/>
</dbReference>
<evidence type="ECO:0000313" key="7">
    <source>
        <dbReference type="Proteomes" id="UP001157109"/>
    </source>
</evidence>
<dbReference type="PANTHER" id="PTHR30204:SF69">
    <property type="entry name" value="MERR-FAMILY TRANSCRIPTIONAL REGULATOR"/>
    <property type="match status" value="1"/>
</dbReference>